<organism evidence="1">
    <name type="scientific">uncultured Caudovirales phage</name>
    <dbReference type="NCBI Taxonomy" id="2100421"/>
    <lineage>
        <taxon>Viruses</taxon>
        <taxon>Duplodnaviria</taxon>
        <taxon>Heunggongvirae</taxon>
        <taxon>Uroviricota</taxon>
        <taxon>Caudoviricetes</taxon>
        <taxon>Peduoviridae</taxon>
        <taxon>Maltschvirus</taxon>
        <taxon>Maltschvirus maltsch</taxon>
    </lineage>
</organism>
<dbReference type="EMBL" id="LR796409">
    <property type="protein sequence ID" value="CAB4142376.1"/>
    <property type="molecule type" value="Genomic_DNA"/>
</dbReference>
<dbReference type="InterPro" id="IPR025545">
    <property type="entry name" value="YozD"/>
</dbReference>
<name>A0A6J5MBJ7_9CAUD</name>
<gene>
    <name evidence="1" type="ORF">UFOVP451_13</name>
</gene>
<sequence length="73" mass="8429">MDCPICGKECDQIDIEIVIHEADFDDVAEYVFKRLVEKGYAINFDDINMILDIVQEYMMEYGENDNDEKGSIG</sequence>
<accession>A0A6J5MBJ7</accession>
<evidence type="ECO:0000313" key="1">
    <source>
        <dbReference type="EMBL" id="CAB4142376.1"/>
    </source>
</evidence>
<proteinExistence type="predicted"/>
<protein>
    <submittedName>
        <fullName evidence="1">Uncharacterized protein</fullName>
    </submittedName>
</protein>
<reference evidence="1" key="1">
    <citation type="submission" date="2020-04" db="EMBL/GenBank/DDBJ databases">
        <authorList>
            <person name="Chiriac C."/>
            <person name="Salcher M."/>
            <person name="Ghai R."/>
            <person name="Kavagutti S V."/>
        </authorList>
    </citation>
    <scope>NUCLEOTIDE SEQUENCE</scope>
</reference>
<dbReference type="Pfam" id="PF14162">
    <property type="entry name" value="YozD"/>
    <property type="match status" value="1"/>
</dbReference>